<comment type="similarity">
    <text evidence="2">Belongs to the DedA family.</text>
</comment>
<comment type="subcellular location">
    <subcellularLocation>
        <location evidence="1">Cell membrane</location>
        <topology evidence="1">Multi-pass membrane protein</topology>
    </subcellularLocation>
</comment>
<sequence>MIDVLVGWGESLPFVALWVVFFLGGLVRGHVLYVVGRGIASGGRRSRFHDVFAGPRMERARLFVNRWGALAVALSYLTVGFQSFVQVSTGMAGMSVWRFTPAAVVGSMAWATIYTTIGFTVWQVWLQAAARSVWGLVGVAVVGVWLLWRLLRQRVR</sequence>
<evidence type="ECO:0000256" key="3">
    <source>
        <dbReference type="ARBA" id="ARBA00022475"/>
    </source>
</evidence>
<evidence type="ECO:0000256" key="4">
    <source>
        <dbReference type="ARBA" id="ARBA00022692"/>
    </source>
</evidence>
<keyword evidence="3" id="KW-1003">Cell membrane</keyword>
<evidence type="ECO:0000256" key="5">
    <source>
        <dbReference type="ARBA" id="ARBA00022989"/>
    </source>
</evidence>
<dbReference type="EMBL" id="LT906453">
    <property type="protein sequence ID" value="SNV24182.1"/>
    <property type="molecule type" value="Genomic_DNA"/>
</dbReference>
<feature type="transmembrane region" description="Helical" evidence="7">
    <location>
        <begin position="12"/>
        <end position="35"/>
    </location>
</feature>
<name>A0A239VPZ2_9MICO</name>
<dbReference type="PANTHER" id="PTHR42709">
    <property type="entry name" value="ALKALINE PHOSPHATASE LIKE PROTEIN"/>
    <property type="match status" value="1"/>
</dbReference>
<dbReference type="GO" id="GO:0005886">
    <property type="term" value="C:plasma membrane"/>
    <property type="evidence" value="ECO:0007669"/>
    <property type="project" value="UniProtKB-SubCell"/>
</dbReference>
<keyword evidence="6 7" id="KW-0472">Membrane</keyword>
<evidence type="ECO:0000256" key="6">
    <source>
        <dbReference type="ARBA" id="ARBA00023136"/>
    </source>
</evidence>
<feature type="transmembrane region" description="Helical" evidence="7">
    <location>
        <begin position="67"/>
        <end position="85"/>
    </location>
</feature>
<keyword evidence="5 7" id="KW-1133">Transmembrane helix</keyword>
<dbReference type="Proteomes" id="UP000242637">
    <property type="component" value="Chromosome 1"/>
</dbReference>
<reference evidence="9 10" key="1">
    <citation type="submission" date="2017-06" db="EMBL/GenBank/DDBJ databases">
        <authorList>
            <consortium name="Pathogen Informatics"/>
        </authorList>
    </citation>
    <scope>NUCLEOTIDE SEQUENCE [LARGE SCALE GENOMIC DNA]</scope>
    <source>
        <strain evidence="9 10">NCTC13039</strain>
    </source>
</reference>
<organism evidence="9 10">
    <name type="scientific">Dermatophilus congolensis</name>
    <dbReference type="NCBI Taxonomy" id="1863"/>
    <lineage>
        <taxon>Bacteria</taxon>
        <taxon>Bacillati</taxon>
        <taxon>Actinomycetota</taxon>
        <taxon>Actinomycetes</taxon>
        <taxon>Micrococcales</taxon>
        <taxon>Dermatophilaceae</taxon>
        <taxon>Dermatophilus</taxon>
    </lineage>
</organism>
<dbReference type="STRING" id="1121387.GCA_000429885_00375"/>
<feature type="domain" description="VTT" evidence="8">
    <location>
        <begin position="12"/>
        <end position="118"/>
    </location>
</feature>
<proteinExistence type="inferred from homology"/>
<feature type="transmembrane region" description="Helical" evidence="7">
    <location>
        <begin position="133"/>
        <end position="151"/>
    </location>
</feature>
<dbReference type="PANTHER" id="PTHR42709:SF6">
    <property type="entry name" value="UNDECAPRENYL PHOSPHATE TRANSPORTER A"/>
    <property type="match status" value="1"/>
</dbReference>
<evidence type="ECO:0000313" key="10">
    <source>
        <dbReference type="Proteomes" id="UP000242637"/>
    </source>
</evidence>
<evidence type="ECO:0000256" key="7">
    <source>
        <dbReference type="SAM" id="Phobius"/>
    </source>
</evidence>
<accession>A0A239VPZ2</accession>
<dbReference type="RefSeq" id="WP_084440843.1">
    <property type="nucleotide sequence ID" value="NZ_JAAFNI010000001.1"/>
</dbReference>
<dbReference type="InterPro" id="IPR051311">
    <property type="entry name" value="DedA_domain"/>
</dbReference>
<evidence type="ECO:0000256" key="2">
    <source>
        <dbReference type="ARBA" id="ARBA00010792"/>
    </source>
</evidence>
<dbReference type="AlphaFoldDB" id="A0A239VPZ2"/>
<dbReference type="OrthoDB" id="3426404at2"/>
<dbReference type="Pfam" id="PF09335">
    <property type="entry name" value="VTT_dom"/>
    <property type="match status" value="1"/>
</dbReference>
<dbReference type="KEGG" id="dco:SAMEA4475696_2007"/>
<gene>
    <name evidence="9" type="primary">yohD</name>
    <name evidence="9" type="ORF">SAMEA4475696_02007</name>
</gene>
<feature type="transmembrane region" description="Helical" evidence="7">
    <location>
        <begin position="105"/>
        <end position="126"/>
    </location>
</feature>
<evidence type="ECO:0000256" key="1">
    <source>
        <dbReference type="ARBA" id="ARBA00004651"/>
    </source>
</evidence>
<dbReference type="InterPro" id="IPR032816">
    <property type="entry name" value="VTT_dom"/>
</dbReference>
<protein>
    <submittedName>
        <fullName evidence="9">Inner membrane protein yohD</fullName>
    </submittedName>
</protein>
<evidence type="ECO:0000259" key="8">
    <source>
        <dbReference type="Pfam" id="PF09335"/>
    </source>
</evidence>
<dbReference type="GeneID" id="63460185"/>
<evidence type="ECO:0000313" key="9">
    <source>
        <dbReference type="EMBL" id="SNV24182.1"/>
    </source>
</evidence>
<keyword evidence="10" id="KW-1185">Reference proteome</keyword>
<keyword evidence="4 7" id="KW-0812">Transmembrane</keyword>